<organism evidence="1">
    <name type="scientific">Rhizobium phage LG08</name>
    <dbReference type="NCBI Taxonomy" id="3129229"/>
    <lineage>
        <taxon>Viruses</taxon>
        <taxon>Duplodnaviria</taxon>
        <taxon>Heunggongvirae</taxon>
        <taxon>Uroviricota</taxon>
        <taxon>Caudoviricetes</taxon>
    </lineage>
</organism>
<sequence length="77" mass="9275">MKSFNVDSLFKFEVEESYPDMSSPKFWKEMEEWLLNKYYGLRKTENLIDLMARDLYVACEGYMSMEDARENIVKALR</sequence>
<name>A0AAU8HYH1_9CAUD</name>
<evidence type="ECO:0000313" key="1">
    <source>
        <dbReference type="EMBL" id="XCI77496.1"/>
    </source>
</evidence>
<proteinExistence type="predicted"/>
<accession>A0AAU8HYH1</accession>
<protein>
    <submittedName>
        <fullName evidence="1">Uncharacterized protein</fullName>
    </submittedName>
</protein>
<gene>
    <name evidence="1" type="ORF">LDCGVIBL_CDS0138</name>
</gene>
<reference evidence="1" key="1">
    <citation type="submission" date="2024-03" db="EMBL/GenBank/DDBJ databases">
        <authorList>
            <person name="Chantapakul B."/>
            <person name="Wang S."/>
        </authorList>
    </citation>
    <scope>NUCLEOTIDE SEQUENCE</scope>
</reference>
<dbReference type="EMBL" id="PP429226">
    <property type="protein sequence ID" value="XCI77496.1"/>
    <property type="molecule type" value="Genomic_DNA"/>
</dbReference>